<dbReference type="PROSITE" id="PS51184">
    <property type="entry name" value="JMJC"/>
    <property type="match status" value="1"/>
</dbReference>
<organism evidence="2 3">
    <name type="scientific">Asticcacaulis biprosthecium C19</name>
    <dbReference type="NCBI Taxonomy" id="715226"/>
    <lineage>
        <taxon>Bacteria</taxon>
        <taxon>Pseudomonadati</taxon>
        <taxon>Pseudomonadota</taxon>
        <taxon>Alphaproteobacteria</taxon>
        <taxon>Caulobacterales</taxon>
        <taxon>Caulobacteraceae</taxon>
        <taxon>Asticcacaulis</taxon>
    </lineage>
</organism>
<sequence>MSIATYQGVTPPLFAADIRPLNRPAVLKGVVTDWPAVAAGRESDEALVAYLKARDNGQVAGVYVGAPDIDGHFFYGADTKSENFRYGPAPIPQALDRLLAEKANARPTSVYVQSAELFNHMPKVKAENRLELLPKTVEPRIWIGNRTVTRAHYDLNHNLACVVAGRRKFLLLPPEQLPNLYPGPFDRTIGGVPVAMVDPENPDLELYPRFALAQASMLEVDLEPGDALFIPYGWWHQVRSLSAFNVLVNYWWDDASPAAAQPYDALFHSLLALRDMPEGHKALWKTVFDYYVFNDDSLSHLPSGDRGSLGDLTPELVARIKANLKTGLG</sequence>
<dbReference type="SMART" id="SM00558">
    <property type="entry name" value="JmjC"/>
    <property type="match status" value="1"/>
</dbReference>
<dbReference type="OrthoDB" id="479699at2"/>
<dbReference type="Pfam" id="PF13621">
    <property type="entry name" value="Cupin_8"/>
    <property type="match status" value="1"/>
</dbReference>
<dbReference type="eggNOG" id="COG2850">
    <property type="taxonomic scope" value="Bacteria"/>
</dbReference>
<dbReference type="Gene3D" id="2.60.120.650">
    <property type="entry name" value="Cupin"/>
    <property type="match status" value="1"/>
</dbReference>
<name>F4QHX6_9CAUL</name>
<dbReference type="PANTHER" id="PTHR12461">
    <property type="entry name" value="HYPOXIA-INDUCIBLE FACTOR 1 ALPHA INHIBITOR-RELATED"/>
    <property type="match status" value="1"/>
</dbReference>
<evidence type="ECO:0000313" key="3">
    <source>
        <dbReference type="Proteomes" id="UP000006512"/>
    </source>
</evidence>
<evidence type="ECO:0000313" key="2">
    <source>
        <dbReference type="EMBL" id="EGF91687.1"/>
    </source>
</evidence>
<dbReference type="RefSeq" id="WP_006270850.1">
    <property type="nucleotide sequence ID" value="NZ_GL883077.1"/>
</dbReference>
<dbReference type="EMBL" id="GL883077">
    <property type="protein sequence ID" value="EGF91687.1"/>
    <property type="molecule type" value="Genomic_DNA"/>
</dbReference>
<proteinExistence type="predicted"/>
<accession>F4QHX6</accession>
<dbReference type="STRING" id="715226.ABI_01170"/>
<feature type="domain" description="JmjC" evidence="1">
    <location>
        <begin position="110"/>
        <end position="267"/>
    </location>
</feature>
<dbReference type="Proteomes" id="UP000006512">
    <property type="component" value="Unassembled WGS sequence"/>
</dbReference>
<reference evidence="3" key="1">
    <citation type="submission" date="2011-03" db="EMBL/GenBank/DDBJ databases">
        <title>Draft genome sequence of Brevundimonas diminuta.</title>
        <authorList>
            <person name="Brown P.J.B."/>
            <person name="Buechlein A."/>
            <person name="Hemmerich C."/>
            <person name="Brun Y.V."/>
        </authorList>
    </citation>
    <scope>NUCLEOTIDE SEQUENCE [LARGE SCALE GENOMIC DNA]</scope>
    <source>
        <strain evidence="3">C19</strain>
    </source>
</reference>
<dbReference type="HOGENOM" id="CLU_825764_0_0_5"/>
<keyword evidence="3" id="KW-1185">Reference proteome</keyword>
<dbReference type="PANTHER" id="PTHR12461:SF105">
    <property type="entry name" value="HYPOXIA-INDUCIBLE FACTOR 1-ALPHA INHIBITOR"/>
    <property type="match status" value="1"/>
</dbReference>
<dbReference type="AlphaFoldDB" id="F4QHX6"/>
<protein>
    <submittedName>
        <fullName evidence="2">Transcription factor jumonji domain-containing protein</fullName>
    </submittedName>
</protein>
<evidence type="ECO:0000259" key="1">
    <source>
        <dbReference type="PROSITE" id="PS51184"/>
    </source>
</evidence>
<dbReference type="SUPFAM" id="SSF51197">
    <property type="entry name" value="Clavaminate synthase-like"/>
    <property type="match status" value="1"/>
</dbReference>
<gene>
    <name evidence="2" type="ORF">ABI_01170</name>
</gene>
<dbReference type="InterPro" id="IPR003347">
    <property type="entry name" value="JmjC_dom"/>
</dbReference>
<dbReference type="InterPro" id="IPR041667">
    <property type="entry name" value="Cupin_8"/>
</dbReference>